<dbReference type="AlphaFoldDB" id="A0A8G1RV34"/>
<dbReference type="OrthoDB" id="417697at2759"/>
<dbReference type="GO" id="GO:0032259">
    <property type="term" value="P:methylation"/>
    <property type="evidence" value="ECO:0007669"/>
    <property type="project" value="UniProtKB-KW"/>
</dbReference>
<accession>A0A8G1RV34</accession>
<dbReference type="Pfam" id="PF13489">
    <property type="entry name" value="Methyltransf_23"/>
    <property type="match status" value="1"/>
</dbReference>
<dbReference type="EMBL" id="KZ824639">
    <property type="protein sequence ID" value="RAK78071.1"/>
    <property type="molecule type" value="Genomic_DNA"/>
</dbReference>
<sequence length="280" mass="31798">MASSTPTTYLLPRDRFEATRVSSQHLLWQLHTGYLLHPDIPLKEGMIIADIGTGTGIWALELSPHLPLSAQVVGYDIASTHLPAPEYWPANVRFDHLDSLSETIPEDLIGHFDVVHLRMWAFVIRDNDPSALIRHAERLLKPGGYLQWDDARFGSIVTREGDETALRFRELMRRKWTVTKHNFQWLDELDQHVNRRAGLEVVDCQYKPWAPSLIPLVTNTFMLALESSSALLERLKQAAPSVPSQEEWLEALAALYEEIQKPGGAQFHWLPVSVLARKSG</sequence>
<dbReference type="SUPFAM" id="SSF53335">
    <property type="entry name" value="S-adenosyl-L-methionine-dependent methyltransferases"/>
    <property type="match status" value="1"/>
</dbReference>
<dbReference type="CDD" id="cd02440">
    <property type="entry name" value="AdoMet_MTases"/>
    <property type="match status" value="1"/>
</dbReference>
<evidence type="ECO:0000313" key="1">
    <source>
        <dbReference type="EMBL" id="RAK78071.1"/>
    </source>
</evidence>
<dbReference type="InterPro" id="IPR029063">
    <property type="entry name" value="SAM-dependent_MTases_sf"/>
</dbReference>
<organism evidence="1 2">
    <name type="scientific">Aspergillus fijiensis CBS 313.89</name>
    <dbReference type="NCBI Taxonomy" id="1448319"/>
    <lineage>
        <taxon>Eukaryota</taxon>
        <taxon>Fungi</taxon>
        <taxon>Dikarya</taxon>
        <taxon>Ascomycota</taxon>
        <taxon>Pezizomycotina</taxon>
        <taxon>Eurotiomycetes</taxon>
        <taxon>Eurotiomycetidae</taxon>
        <taxon>Eurotiales</taxon>
        <taxon>Aspergillaceae</taxon>
        <taxon>Aspergillus</taxon>
    </lineage>
</organism>
<dbReference type="RefSeq" id="XP_040802081.1">
    <property type="nucleotide sequence ID" value="XM_040942222.1"/>
</dbReference>
<dbReference type="VEuPathDB" id="FungiDB:BO72DRAFT_402811"/>
<gene>
    <name evidence="1" type="ORF">BO72DRAFT_402811</name>
</gene>
<evidence type="ECO:0000313" key="2">
    <source>
        <dbReference type="Proteomes" id="UP000249789"/>
    </source>
</evidence>
<keyword evidence="2" id="KW-1185">Reference proteome</keyword>
<keyword evidence="1" id="KW-0808">Transferase</keyword>
<dbReference type="GO" id="GO:0008168">
    <property type="term" value="F:methyltransferase activity"/>
    <property type="evidence" value="ECO:0007669"/>
    <property type="project" value="UniProtKB-KW"/>
</dbReference>
<reference evidence="1 2" key="1">
    <citation type="submission" date="2018-02" db="EMBL/GenBank/DDBJ databases">
        <title>The genomes of Aspergillus section Nigri reveals drivers in fungal speciation.</title>
        <authorList>
            <consortium name="DOE Joint Genome Institute"/>
            <person name="Vesth T.C."/>
            <person name="Nybo J."/>
            <person name="Theobald S."/>
            <person name="Brandl J."/>
            <person name="Frisvad J.C."/>
            <person name="Nielsen K.F."/>
            <person name="Lyhne E.K."/>
            <person name="Kogle M.E."/>
            <person name="Kuo A."/>
            <person name="Riley R."/>
            <person name="Clum A."/>
            <person name="Nolan M."/>
            <person name="Lipzen A."/>
            <person name="Salamov A."/>
            <person name="Henrissat B."/>
            <person name="Wiebenga A."/>
            <person name="De vries R.P."/>
            <person name="Grigoriev I.V."/>
            <person name="Mortensen U.H."/>
            <person name="Andersen M.R."/>
            <person name="Baker S.E."/>
        </authorList>
    </citation>
    <scope>NUCLEOTIDE SEQUENCE [LARGE SCALE GENOMIC DNA]</scope>
    <source>
        <strain evidence="1 2">CBS 313.89</strain>
    </source>
</reference>
<dbReference type="GeneID" id="63859555"/>
<dbReference type="PANTHER" id="PTHR43591">
    <property type="entry name" value="METHYLTRANSFERASE"/>
    <property type="match status" value="1"/>
</dbReference>
<dbReference type="Gene3D" id="3.40.50.150">
    <property type="entry name" value="Vaccinia Virus protein VP39"/>
    <property type="match status" value="1"/>
</dbReference>
<proteinExistence type="predicted"/>
<dbReference type="Proteomes" id="UP000249789">
    <property type="component" value="Unassembled WGS sequence"/>
</dbReference>
<keyword evidence="1" id="KW-0489">Methyltransferase</keyword>
<name>A0A8G1RV34_9EURO</name>
<protein>
    <submittedName>
        <fullName evidence="1">S-adenosyl-L-methionine-dependent methyltransferase</fullName>
    </submittedName>
</protein>
<dbReference type="PANTHER" id="PTHR43591:SF110">
    <property type="entry name" value="RHODANESE DOMAIN-CONTAINING PROTEIN"/>
    <property type="match status" value="1"/>
</dbReference>